<protein>
    <recommendedName>
        <fullName evidence="3">F-box domain-containing protein</fullName>
    </recommendedName>
</protein>
<dbReference type="OrthoDB" id="4237218at2759"/>
<keyword evidence="2" id="KW-1185">Reference proteome</keyword>
<name>A0A0M9W9T3_9EURO</name>
<accession>A0A0M9W9T3</accession>
<sequence length="219" mass="25384">MKANGSSRLLRKLPRELIDRIISYTPLSFKLNVFTALELPQWKTQESYVRLWTTIFKSDDWLLHIMQKYSVKPVLIGLSLPLVGHKGENQPKEICLVLKILGQPISFKKEEMQLFLNCLRRYDGFPTMHGLKLEGGIKLHMSAVGGNSEIESDIVPTARQWKTKLFNLDNEHISTYYSFYGSEKIQLLRSQDIKISDASFDLKLSHKNEKLRAKVRFSR</sequence>
<evidence type="ECO:0000313" key="2">
    <source>
        <dbReference type="Proteomes" id="UP000037696"/>
    </source>
</evidence>
<comment type="caution">
    <text evidence="1">The sequence shown here is derived from an EMBL/GenBank/DDBJ whole genome shotgun (WGS) entry which is preliminary data.</text>
</comment>
<evidence type="ECO:0000313" key="1">
    <source>
        <dbReference type="EMBL" id="KOS36642.1"/>
    </source>
</evidence>
<reference evidence="1 2" key="1">
    <citation type="submission" date="2015-08" db="EMBL/GenBank/DDBJ databases">
        <title>Genome sequencing of Penicillium nordicum.</title>
        <authorList>
            <person name="Nguyen H.D."/>
            <person name="Seifert K.A."/>
        </authorList>
    </citation>
    <scope>NUCLEOTIDE SEQUENCE [LARGE SCALE GENOMIC DNA]</scope>
    <source>
        <strain evidence="1 2">DAOMC 185683</strain>
    </source>
</reference>
<dbReference type="Proteomes" id="UP000037696">
    <property type="component" value="Unassembled WGS sequence"/>
</dbReference>
<evidence type="ECO:0008006" key="3">
    <source>
        <dbReference type="Google" id="ProtNLM"/>
    </source>
</evidence>
<dbReference type="AlphaFoldDB" id="A0A0M9W9T3"/>
<dbReference type="EMBL" id="LHQQ01000412">
    <property type="protein sequence ID" value="KOS36642.1"/>
    <property type="molecule type" value="Genomic_DNA"/>
</dbReference>
<gene>
    <name evidence="1" type="ORF">ACN38_g12602</name>
</gene>
<organism evidence="1 2">
    <name type="scientific">Penicillium nordicum</name>
    <dbReference type="NCBI Taxonomy" id="229535"/>
    <lineage>
        <taxon>Eukaryota</taxon>
        <taxon>Fungi</taxon>
        <taxon>Dikarya</taxon>
        <taxon>Ascomycota</taxon>
        <taxon>Pezizomycotina</taxon>
        <taxon>Eurotiomycetes</taxon>
        <taxon>Eurotiomycetidae</taxon>
        <taxon>Eurotiales</taxon>
        <taxon>Aspergillaceae</taxon>
        <taxon>Penicillium</taxon>
    </lineage>
</organism>
<proteinExistence type="predicted"/>